<gene>
    <name evidence="2" type="ORF">IEQ34_004758</name>
</gene>
<reference evidence="2 3" key="1">
    <citation type="journal article" date="2021" name="Hortic Res">
        <title>Chromosome-scale assembly of the Dendrobium chrysotoxum genome enhances the understanding of orchid evolution.</title>
        <authorList>
            <person name="Zhang Y."/>
            <person name="Zhang G.Q."/>
            <person name="Zhang D."/>
            <person name="Liu X.D."/>
            <person name="Xu X.Y."/>
            <person name="Sun W.H."/>
            <person name="Yu X."/>
            <person name="Zhu X."/>
            <person name="Wang Z.W."/>
            <person name="Zhao X."/>
            <person name="Zhong W.Y."/>
            <person name="Chen H."/>
            <person name="Yin W.L."/>
            <person name="Huang T."/>
            <person name="Niu S.C."/>
            <person name="Liu Z.J."/>
        </authorList>
    </citation>
    <scope>NUCLEOTIDE SEQUENCE [LARGE SCALE GENOMIC DNA]</scope>
    <source>
        <strain evidence="2">Lindl</strain>
    </source>
</reference>
<sequence length="123" mass="13153">MERRARAPKTKEKTAAGEEARGLDLSGKLDKRRNFSSNGVPCSALHDALAVGEVFTESKIDAGSEDEEEAAAFCEEGVKKKMGVLARMVGMEGCGQPGVVLTEVVRVLKELDGRARGVCSSRK</sequence>
<proteinExistence type="predicted"/>
<protein>
    <submittedName>
        <fullName evidence="2">Uncharacterized protein</fullName>
    </submittedName>
</protein>
<feature type="region of interest" description="Disordered" evidence="1">
    <location>
        <begin position="1"/>
        <end position="24"/>
    </location>
</feature>
<evidence type="ECO:0000313" key="2">
    <source>
        <dbReference type="EMBL" id="KAH0467520.1"/>
    </source>
</evidence>
<evidence type="ECO:0000256" key="1">
    <source>
        <dbReference type="SAM" id="MobiDB-lite"/>
    </source>
</evidence>
<organism evidence="2 3">
    <name type="scientific">Dendrobium chrysotoxum</name>
    <name type="common">Orchid</name>
    <dbReference type="NCBI Taxonomy" id="161865"/>
    <lineage>
        <taxon>Eukaryota</taxon>
        <taxon>Viridiplantae</taxon>
        <taxon>Streptophyta</taxon>
        <taxon>Embryophyta</taxon>
        <taxon>Tracheophyta</taxon>
        <taxon>Spermatophyta</taxon>
        <taxon>Magnoliopsida</taxon>
        <taxon>Liliopsida</taxon>
        <taxon>Asparagales</taxon>
        <taxon>Orchidaceae</taxon>
        <taxon>Epidendroideae</taxon>
        <taxon>Malaxideae</taxon>
        <taxon>Dendrobiinae</taxon>
        <taxon>Dendrobium</taxon>
    </lineage>
</organism>
<keyword evidence="3" id="KW-1185">Reference proteome</keyword>
<dbReference type="AlphaFoldDB" id="A0AAV7H0B9"/>
<dbReference type="Proteomes" id="UP000775213">
    <property type="component" value="Unassembled WGS sequence"/>
</dbReference>
<evidence type="ECO:0000313" key="3">
    <source>
        <dbReference type="Proteomes" id="UP000775213"/>
    </source>
</evidence>
<comment type="caution">
    <text evidence="2">The sequence shown here is derived from an EMBL/GenBank/DDBJ whole genome shotgun (WGS) entry which is preliminary data.</text>
</comment>
<name>A0AAV7H0B9_DENCH</name>
<accession>A0AAV7H0B9</accession>
<dbReference type="EMBL" id="JAGFBR010000005">
    <property type="protein sequence ID" value="KAH0467520.1"/>
    <property type="molecule type" value="Genomic_DNA"/>
</dbReference>